<dbReference type="InterPro" id="IPR008949">
    <property type="entry name" value="Isoprenoid_synthase_dom_sf"/>
</dbReference>
<keyword evidence="2" id="KW-1185">Reference proteome</keyword>
<dbReference type="Gene3D" id="1.10.600.10">
    <property type="entry name" value="Farnesyl Diphosphate Synthase"/>
    <property type="match status" value="1"/>
</dbReference>
<protein>
    <submittedName>
        <fullName evidence="1">Uncharacterized protein</fullName>
    </submittedName>
</protein>
<reference evidence="1 2" key="1">
    <citation type="submission" date="2020-09" db="EMBL/GenBank/DDBJ databases">
        <title>De no assembly of potato wild relative species, Solanum commersonii.</title>
        <authorList>
            <person name="Cho K."/>
        </authorList>
    </citation>
    <scope>NUCLEOTIDE SEQUENCE [LARGE SCALE GENOMIC DNA]</scope>
    <source>
        <strain evidence="1">LZ3.2</strain>
        <tissue evidence="1">Leaf</tissue>
    </source>
</reference>
<organism evidence="1 2">
    <name type="scientific">Solanum commersonii</name>
    <name type="common">Commerson's wild potato</name>
    <name type="synonym">Commerson's nightshade</name>
    <dbReference type="NCBI Taxonomy" id="4109"/>
    <lineage>
        <taxon>Eukaryota</taxon>
        <taxon>Viridiplantae</taxon>
        <taxon>Streptophyta</taxon>
        <taxon>Embryophyta</taxon>
        <taxon>Tracheophyta</taxon>
        <taxon>Spermatophyta</taxon>
        <taxon>Magnoliopsida</taxon>
        <taxon>eudicotyledons</taxon>
        <taxon>Gunneridae</taxon>
        <taxon>Pentapetalae</taxon>
        <taxon>asterids</taxon>
        <taxon>lamiids</taxon>
        <taxon>Solanales</taxon>
        <taxon>Solanaceae</taxon>
        <taxon>Solanoideae</taxon>
        <taxon>Solaneae</taxon>
        <taxon>Solanum</taxon>
    </lineage>
</organism>
<accession>A0A9J5XMT9</accession>
<evidence type="ECO:0000313" key="2">
    <source>
        <dbReference type="Proteomes" id="UP000824120"/>
    </source>
</evidence>
<sequence>MENAWKDINTELVCPSQVLMFALEQAINPTRLTLSFQVNDFINTKGGFKDRVFSLLIDPIKA</sequence>
<comment type="caution">
    <text evidence="1">The sequence shown here is derived from an EMBL/GenBank/DDBJ whole genome shotgun (WGS) entry which is preliminary data.</text>
</comment>
<evidence type="ECO:0000313" key="1">
    <source>
        <dbReference type="EMBL" id="KAG5588644.1"/>
    </source>
</evidence>
<dbReference type="Proteomes" id="UP000824120">
    <property type="component" value="Chromosome 9"/>
</dbReference>
<proteinExistence type="predicted"/>
<name>A0A9J5XMT9_SOLCO</name>
<dbReference type="AlphaFoldDB" id="A0A9J5XMT9"/>
<gene>
    <name evidence="1" type="ORF">H5410_049078</name>
</gene>
<dbReference type="EMBL" id="JACXVP010000009">
    <property type="protein sequence ID" value="KAG5588644.1"/>
    <property type="molecule type" value="Genomic_DNA"/>
</dbReference>